<evidence type="ECO:0000313" key="4">
    <source>
        <dbReference type="EMBL" id="GAN44863.1"/>
    </source>
</evidence>
<dbReference type="InterPro" id="IPR050708">
    <property type="entry name" value="T6SS_VgrG/RHS"/>
</dbReference>
<dbReference type="InterPro" id="IPR031325">
    <property type="entry name" value="RHS_repeat"/>
</dbReference>
<feature type="domain" description="Fibronectin type-III" evidence="3">
    <location>
        <begin position="1419"/>
        <end position="1508"/>
    </location>
</feature>
<evidence type="ECO:0000256" key="1">
    <source>
        <dbReference type="ARBA" id="ARBA00022737"/>
    </source>
</evidence>
<dbReference type="InterPro" id="IPR036116">
    <property type="entry name" value="FN3_sf"/>
</dbReference>
<dbReference type="SUPFAM" id="SSF49265">
    <property type="entry name" value="Fibronectin type III"/>
    <property type="match status" value="5"/>
</dbReference>
<accession>A0A0S6YZW5</accession>
<dbReference type="Pfam" id="PF05593">
    <property type="entry name" value="RHS_repeat"/>
    <property type="match status" value="2"/>
</dbReference>
<evidence type="ECO:0000259" key="3">
    <source>
        <dbReference type="PROSITE" id="PS50853"/>
    </source>
</evidence>
<dbReference type="InterPro" id="IPR013783">
    <property type="entry name" value="Ig-like_fold"/>
</dbReference>
<dbReference type="InterPro" id="IPR056823">
    <property type="entry name" value="TEN-like_YD-shell"/>
</dbReference>
<organism evidence="4">
    <name type="scientific">Mizugakiibacter sediminis</name>
    <dbReference type="NCBI Taxonomy" id="1475481"/>
    <lineage>
        <taxon>Bacteria</taxon>
        <taxon>Pseudomonadati</taxon>
        <taxon>Pseudomonadota</taxon>
        <taxon>Gammaproteobacteria</taxon>
        <taxon>Lysobacterales</taxon>
        <taxon>Rhodanobacteraceae</taxon>
        <taxon>Mizugakiibacter</taxon>
    </lineage>
</organism>
<feature type="chain" id="PRO_5006632614" evidence="2">
    <location>
        <begin position="23"/>
        <end position="1778"/>
    </location>
</feature>
<dbReference type="HOGENOM" id="CLU_001968_0_0_6"/>
<dbReference type="PANTHER" id="PTHR32305:SF15">
    <property type="entry name" value="PROTEIN RHSA-RELATED"/>
    <property type="match status" value="1"/>
</dbReference>
<feature type="domain" description="Fibronectin type-III" evidence="3">
    <location>
        <begin position="1686"/>
        <end position="1774"/>
    </location>
</feature>
<dbReference type="Gene3D" id="2.60.40.10">
    <property type="entry name" value="Immunoglobulins"/>
    <property type="match status" value="5"/>
</dbReference>
<dbReference type="Gene3D" id="2.180.10.10">
    <property type="entry name" value="RHS repeat-associated core"/>
    <property type="match status" value="3"/>
</dbReference>
<keyword evidence="2" id="KW-0732">Signal</keyword>
<dbReference type="SMART" id="SM00060">
    <property type="entry name" value="FN3"/>
    <property type="match status" value="5"/>
</dbReference>
<dbReference type="PANTHER" id="PTHR32305">
    <property type="match status" value="1"/>
</dbReference>
<keyword evidence="1" id="KW-0677">Repeat</keyword>
<protein>
    <submittedName>
        <fullName evidence="4">Rhs family protein</fullName>
    </submittedName>
</protein>
<dbReference type="Pfam" id="PF25023">
    <property type="entry name" value="TEN_YD-shell"/>
    <property type="match status" value="1"/>
</dbReference>
<feature type="signal peptide" evidence="2">
    <location>
        <begin position="1"/>
        <end position="22"/>
    </location>
</feature>
<reference evidence="4" key="1">
    <citation type="submission" date="2015-03" db="EMBL/GenBank/DDBJ databases">
        <title>Draft genome sequence of Mizugakiibacter sediminis skMP5.</title>
        <authorList>
            <person name="Watanabe T."/>
            <person name="Kojima H."/>
            <person name="Fukui M."/>
        </authorList>
    </citation>
    <scope>NUCLEOTIDE SEQUENCE</scope>
    <source>
        <strain evidence="4">SkMP5</strain>
    </source>
</reference>
<dbReference type="PROSITE" id="PS50853">
    <property type="entry name" value="FN3"/>
    <property type="match status" value="2"/>
</dbReference>
<gene>
    <name evidence="4" type="ORF">MBSD_1399</name>
</gene>
<evidence type="ECO:0000256" key="2">
    <source>
        <dbReference type="SAM" id="SignalP"/>
    </source>
</evidence>
<proteinExistence type="predicted"/>
<name>A0A0S6YZW5_9GAMM</name>
<dbReference type="CDD" id="cd00063">
    <property type="entry name" value="FN3"/>
    <property type="match status" value="1"/>
</dbReference>
<dbReference type="EMBL" id="DF952378">
    <property type="protein sequence ID" value="GAN44863.1"/>
    <property type="molecule type" value="Genomic_DNA"/>
</dbReference>
<dbReference type="InterPro" id="IPR003961">
    <property type="entry name" value="FN3_dom"/>
</dbReference>
<sequence length="1778" mass="187755">MRTRSVLAFLFVFAVTSLTAHAQTADGVEPYEEFGKRLRAAEDVTPLKSDVFGDQVSLYNGATEFDVVDMDIPGNSSLPVQLRRRFKVEDRRKDPGNLYGFGDWDLDVAYIEGTFTQENGWKVRTDNGYDRCTNPAPPNTSITYPATYTADDEQVWNGNFLHIPGSGSEEMLQNTEAKLPKVADGKTYPWVTKGYYQITCLASTKNGYPGEAFVAVSPSGVRYTFDYVVVRAAPDLKLRGVLPGGYTLFLPRSRVFFLVSRIDDRFGNWVTYTYSGDHLTRIASNDGRTIDITWSGNTAVSATSALGTWAYGYSGSSLSSVTRPDGSQWTYATVSGSLVTQKAIDSGGEGSGDYTPPNNHCQINRDPNTGSFTYAVGAPSGATATYAFSYRRHYRDGVPKSCFDGNPNHLYPEVYDFFDNFTIQSKTVTGPGLGSLAWTYTFAESGGPYVDATAPGPYDSSTETYIPPGGCADYSDSKWVVVNGPTGITKYQFGAEYACNEGWLLSTEFDTPAGAALKTVTNTYVGNGEVSSQPFPGNVGVSLLSTYINPLVGRLRPVRSTVTAQDGATFTATTNGYDAFASPVSVTKSSSLGYTRTDVTTYSTNLAKWVIGQVAKVTNSNTSAVVEQIDYDATTALPIRTYAFGKLKATNSYNADGTLASVTDGNSHATTLNSWYRGLPRSVAYADGKGESAVVNDAGWITSLTDENGFTTNYGYDAMGRVNLITYPSGDSTAWNQTQISFSAGYPAADGLPAGHWRQRIITGNSMTETLYDALWRPVIKQRYDINDVNNTLSQAVIRYDANGNVTFSSCPQRSFDQAVTSTWADPTKTPNASGMHTTYDALGRPTQVTQDSELGALTTTTSYLSGLKVKVTNPRGYATTTSFQAFDTPDTSRPVLIQAPEGATTTITRDVFGKPLALTRSGSYGGGTVSATRRYVYDGNQLLCKVIEPETGATLMDYDAAGNLAWTAPGTTLTGTTCDRSSVPAGTTITRSYDLRNRLTGITYPDGISDTTYSYEADGALSSARVENGGSPVVTSYAYNKRRFLTSETLSVPGISSRVIRYAYDANGHLASHTYPSGRVVSYAPNALGQPKQAGSYATGVSYYPNGGIKQFTYGNGIVHAMAQNARQLPDRSTDSYGGTAVLDDAYDYDANGNVAAITDGLPGNIGNRDMTYDGLDRLTVTASPMFGGDNQAVYAYDPLDNIRSARVGSLSQYTYVYDASNRLGSVSGTQTLSFGYDARGNLTNRGGQTIAFDQANRLRAVTGKESYLYDAAGLRVQKTDAASGAVTYFDYGKGGPLMYEWDVAAKTDSDYIYLGGSLVAKVTRNLQPPPAPASISVPSTSNQASFAVSWVASSGATRYVLEESANGGAWTQKYSGGATSTTVSVPASGSYQYRVKACADFCSGYIASGAVAVTLPPSSAPSLNVPASNNTGGYTVSWGSVAGATSYVLSESTNGGTWTEVANGAINAWTASGKTSGTYTYSVAACNAGGCSPWSAWASVVVTLPPGTASTLSGPSSNSTGSYTLSWTTVTGATRYQLNQSINGGAWTAVYNSTGTSWSASGVGTGTYAYVVYACNAGGCSPASSQVTVSVTIPPSAVPTLSGPSSSSTGSYTLTWTSVSGATYYTLKQGVNGGALATVASGAITSWSTSGKGNGSYTYAVWACNAGGCGAQSSATLTVTVLLPPAAPASVTAPSYVHGVSYTISWTAVTGATSYDVQKQVGGASIGSTTATSMSFPAPSMTQTLRYGVRACNAAGCSAWTSAPNYTNTDPPGPIQ</sequence>